<dbReference type="PANTHER" id="PTHR33198:SF20">
    <property type="entry name" value="RETROTRANSPOSON GAG DOMAIN-CONTAINING PROTEIN"/>
    <property type="match status" value="1"/>
</dbReference>
<gene>
    <name evidence="4" type="primary">LOC106512797</name>
</gene>
<dbReference type="PANTHER" id="PTHR33198">
    <property type="entry name" value="ANK_REP_REGION DOMAIN-CONTAINING PROTEIN-RELATED"/>
    <property type="match status" value="1"/>
</dbReference>
<proteinExistence type="predicted"/>
<reference evidence="4" key="1">
    <citation type="submission" date="2025-08" db="UniProtKB">
        <authorList>
            <consortium name="RefSeq"/>
        </authorList>
    </citation>
    <scope>IDENTIFICATION</scope>
</reference>
<dbReference type="KEGG" id="alim:106512797"/>
<name>A0A2I4AMT0_AUSLI</name>
<dbReference type="SMART" id="SM00343">
    <property type="entry name" value="ZnF_C2HC"/>
    <property type="match status" value="2"/>
</dbReference>
<feature type="compositionally biased region" description="Basic and acidic residues" evidence="1">
    <location>
        <begin position="281"/>
        <end position="291"/>
    </location>
</feature>
<evidence type="ECO:0000313" key="4">
    <source>
        <dbReference type="RefSeq" id="XP_013856785.1"/>
    </source>
</evidence>
<dbReference type="OrthoDB" id="10066365at2759"/>
<dbReference type="InterPro" id="IPR036875">
    <property type="entry name" value="Znf_CCHC_sf"/>
</dbReference>
<evidence type="ECO:0000256" key="1">
    <source>
        <dbReference type="SAM" id="MobiDB-lite"/>
    </source>
</evidence>
<keyword evidence="3" id="KW-1185">Reference proteome</keyword>
<dbReference type="Gene3D" id="4.10.60.10">
    <property type="entry name" value="Zinc finger, CCHC-type"/>
    <property type="match status" value="1"/>
</dbReference>
<dbReference type="STRING" id="52670.A0A2I4AMT0"/>
<feature type="domain" description="CCHC-type" evidence="2">
    <location>
        <begin position="240"/>
        <end position="256"/>
    </location>
</feature>
<dbReference type="Proteomes" id="UP000192220">
    <property type="component" value="Unplaced"/>
</dbReference>
<dbReference type="GeneID" id="106512797"/>
<feature type="region of interest" description="Disordered" evidence="1">
    <location>
        <begin position="281"/>
        <end position="330"/>
    </location>
</feature>
<evidence type="ECO:0000313" key="3">
    <source>
        <dbReference type="Proteomes" id="UP000192220"/>
    </source>
</evidence>
<accession>A0A2I4AMT0</accession>
<dbReference type="InterPro" id="IPR001878">
    <property type="entry name" value="Znf_CCHC"/>
</dbReference>
<dbReference type="InParanoid" id="A0A2I4AMT0"/>
<dbReference type="GO" id="GO:0008270">
    <property type="term" value="F:zinc ion binding"/>
    <property type="evidence" value="ECO:0007669"/>
    <property type="project" value="InterPro"/>
</dbReference>
<evidence type="ECO:0000259" key="2">
    <source>
        <dbReference type="SMART" id="SM00343"/>
    </source>
</evidence>
<feature type="region of interest" description="Disordered" evidence="1">
    <location>
        <begin position="215"/>
        <end position="240"/>
    </location>
</feature>
<feature type="domain" description="CCHC-type" evidence="2">
    <location>
        <begin position="260"/>
        <end position="276"/>
    </location>
</feature>
<protein>
    <submittedName>
        <fullName evidence="4">Uncharacterized protein LOC106512797</fullName>
    </submittedName>
</protein>
<dbReference type="SUPFAM" id="SSF57756">
    <property type="entry name" value="Retrovirus zinc finger-like domains"/>
    <property type="match status" value="1"/>
</dbReference>
<dbReference type="AlphaFoldDB" id="A0A2I4AMT0"/>
<dbReference type="RefSeq" id="XP_013856785.1">
    <property type="nucleotide sequence ID" value="XM_014001331.1"/>
</dbReference>
<dbReference type="GO" id="GO:0003676">
    <property type="term" value="F:nucleic acid binding"/>
    <property type="evidence" value="ECO:0007669"/>
    <property type="project" value="InterPro"/>
</dbReference>
<organism evidence="3 4">
    <name type="scientific">Austrofundulus limnaeus</name>
    <name type="common">Annual killifish</name>
    <dbReference type="NCBI Taxonomy" id="52670"/>
    <lineage>
        <taxon>Eukaryota</taxon>
        <taxon>Metazoa</taxon>
        <taxon>Chordata</taxon>
        <taxon>Craniata</taxon>
        <taxon>Vertebrata</taxon>
        <taxon>Euteleostomi</taxon>
        <taxon>Actinopterygii</taxon>
        <taxon>Neopterygii</taxon>
        <taxon>Teleostei</taxon>
        <taxon>Neoteleostei</taxon>
        <taxon>Acanthomorphata</taxon>
        <taxon>Ovalentaria</taxon>
        <taxon>Atherinomorphae</taxon>
        <taxon>Cyprinodontiformes</taxon>
        <taxon>Rivulidae</taxon>
        <taxon>Austrofundulus</taxon>
    </lineage>
</organism>
<sequence length="330" mass="36620">MSNDGVEQQVVAGAVPGPSYVQLAPPVPLNLGASDLYTEYNLWKDSYNFFEIASGTINAQDPVRRATLLHCIGGPTQRIFANLPGDKNTYAQTVAALDAYFTPRRNVVLERHKFRQRAQCQDETVDAFVNALRELAKSCNFGALENDMIRDQIVEKCNIRKLRDKLLQEEGLSLDKALSTARAFEAAQAESKIFTESIGHKTRDNQVNFIRKTSRAEFRQKAGTTGGRKGSQEQANSDTQCHRCGMDTHTANDCGAEAATCLFCHKTGHYARMCFKKKNKAQAEKHKDQSNNRKRTKEKTNLGKPVRAVVQDDSDSESDEFGLPANGGIV</sequence>